<comment type="caution">
    <text evidence="2">The sequence shown here is derived from an EMBL/GenBank/DDBJ whole genome shotgun (WGS) entry which is preliminary data.</text>
</comment>
<evidence type="ECO:0000313" key="3">
    <source>
        <dbReference type="Proteomes" id="UP000554482"/>
    </source>
</evidence>
<feature type="region of interest" description="Disordered" evidence="1">
    <location>
        <begin position="41"/>
        <end position="70"/>
    </location>
</feature>
<evidence type="ECO:0000256" key="1">
    <source>
        <dbReference type="SAM" id="MobiDB-lite"/>
    </source>
</evidence>
<dbReference type="OrthoDB" id="851886at2759"/>
<accession>A0A7J6VGT9</accession>
<sequence length="70" mass="7382">QNGVDVVQGKVQEVIPIDTSKQPRLDDRKGKAIEGVNEKTYKSGGTKRNEGFMKDAINSGGKSSGTSMGG</sequence>
<proteinExistence type="predicted"/>
<dbReference type="Proteomes" id="UP000554482">
    <property type="component" value="Unassembled WGS sequence"/>
</dbReference>
<organism evidence="2 3">
    <name type="scientific">Thalictrum thalictroides</name>
    <name type="common">Rue-anemone</name>
    <name type="synonym">Anemone thalictroides</name>
    <dbReference type="NCBI Taxonomy" id="46969"/>
    <lineage>
        <taxon>Eukaryota</taxon>
        <taxon>Viridiplantae</taxon>
        <taxon>Streptophyta</taxon>
        <taxon>Embryophyta</taxon>
        <taxon>Tracheophyta</taxon>
        <taxon>Spermatophyta</taxon>
        <taxon>Magnoliopsida</taxon>
        <taxon>Ranunculales</taxon>
        <taxon>Ranunculaceae</taxon>
        <taxon>Thalictroideae</taxon>
        <taxon>Thalictrum</taxon>
    </lineage>
</organism>
<reference evidence="2 3" key="1">
    <citation type="submission" date="2020-06" db="EMBL/GenBank/DDBJ databases">
        <title>Transcriptomic and genomic resources for Thalictrum thalictroides and T. hernandezii: Facilitating candidate gene discovery in an emerging model plant lineage.</title>
        <authorList>
            <person name="Arias T."/>
            <person name="Riano-Pachon D.M."/>
            <person name="Di Stilio V.S."/>
        </authorList>
    </citation>
    <scope>NUCLEOTIDE SEQUENCE [LARGE SCALE GENOMIC DNA]</scope>
    <source>
        <strain evidence="3">cv. WT478/WT964</strain>
        <tissue evidence="2">Leaves</tissue>
    </source>
</reference>
<dbReference type="EMBL" id="JABWDY010032687">
    <property type="protein sequence ID" value="KAF5183997.1"/>
    <property type="molecule type" value="Genomic_DNA"/>
</dbReference>
<feature type="non-terminal residue" evidence="2">
    <location>
        <position position="70"/>
    </location>
</feature>
<protein>
    <submittedName>
        <fullName evidence="2">Uncharacterized protein</fullName>
    </submittedName>
</protein>
<evidence type="ECO:0000313" key="2">
    <source>
        <dbReference type="EMBL" id="KAF5183997.1"/>
    </source>
</evidence>
<keyword evidence="3" id="KW-1185">Reference proteome</keyword>
<dbReference type="AlphaFoldDB" id="A0A7J6VGT9"/>
<name>A0A7J6VGT9_THATH</name>
<feature type="compositionally biased region" description="Low complexity" evidence="1">
    <location>
        <begin position="59"/>
        <end position="70"/>
    </location>
</feature>
<feature type="non-terminal residue" evidence="2">
    <location>
        <position position="1"/>
    </location>
</feature>
<feature type="compositionally biased region" description="Basic and acidic residues" evidence="1">
    <location>
        <begin position="41"/>
        <end position="53"/>
    </location>
</feature>
<gene>
    <name evidence="2" type="ORF">FRX31_026416</name>
</gene>